<dbReference type="RefSeq" id="XP_005763865.1">
    <property type="nucleotide sequence ID" value="XM_005763808.1"/>
</dbReference>
<dbReference type="PANTHER" id="PTHR11101:SF80">
    <property type="entry name" value="PHOSPHATE TRANSPORTER"/>
    <property type="match status" value="1"/>
</dbReference>
<comment type="similarity">
    <text evidence="7">Belongs to the inorganic phosphate transporter (PiT) (TC 2.A.20) family.</text>
</comment>
<dbReference type="GO" id="GO:0016020">
    <property type="term" value="C:membrane"/>
    <property type="evidence" value="ECO:0007669"/>
    <property type="project" value="UniProtKB-SubCell"/>
</dbReference>
<dbReference type="KEGG" id="ehx:EMIHUDRAFT_214644"/>
<feature type="transmembrane region" description="Helical" evidence="7">
    <location>
        <begin position="426"/>
        <end position="447"/>
    </location>
</feature>
<evidence type="ECO:0000256" key="2">
    <source>
        <dbReference type="ARBA" id="ARBA00022448"/>
    </source>
</evidence>
<feature type="transmembrane region" description="Helical" evidence="7">
    <location>
        <begin position="122"/>
        <end position="142"/>
    </location>
</feature>
<evidence type="ECO:0000256" key="1">
    <source>
        <dbReference type="ARBA" id="ARBA00004141"/>
    </source>
</evidence>
<dbReference type="EnsemblProtists" id="EOD11436">
    <property type="protein sequence ID" value="EOD11436"/>
    <property type="gene ID" value="EMIHUDRAFT_214644"/>
</dbReference>
<dbReference type="GeneID" id="17257525"/>
<comment type="subcellular location">
    <subcellularLocation>
        <location evidence="1 7">Membrane</location>
        <topology evidence="1 7">Multi-pass membrane protein</topology>
    </subcellularLocation>
</comment>
<proteinExistence type="inferred from homology"/>
<reference evidence="10" key="1">
    <citation type="journal article" date="2013" name="Nature">
        <title>Pan genome of the phytoplankton Emiliania underpins its global distribution.</title>
        <authorList>
            <person name="Read B.A."/>
            <person name="Kegel J."/>
            <person name="Klute M.J."/>
            <person name="Kuo A."/>
            <person name="Lefebvre S.C."/>
            <person name="Maumus F."/>
            <person name="Mayer C."/>
            <person name="Miller J."/>
            <person name="Monier A."/>
            <person name="Salamov A."/>
            <person name="Young J."/>
            <person name="Aguilar M."/>
            <person name="Claverie J.M."/>
            <person name="Frickenhaus S."/>
            <person name="Gonzalez K."/>
            <person name="Herman E.K."/>
            <person name="Lin Y.C."/>
            <person name="Napier J."/>
            <person name="Ogata H."/>
            <person name="Sarno A.F."/>
            <person name="Shmutz J."/>
            <person name="Schroeder D."/>
            <person name="de Vargas C."/>
            <person name="Verret F."/>
            <person name="von Dassow P."/>
            <person name="Valentin K."/>
            <person name="Van de Peer Y."/>
            <person name="Wheeler G."/>
            <person name="Dacks J.B."/>
            <person name="Delwiche C.F."/>
            <person name="Dyhrman S.T."/>
            <person name="Glockner G."/>
            <person name="John U."/>
            <person name="Richards T."/>
            <person name="Worden A.Z."/>
            <person name="Zhang X."/>
            <person name="Grigoriev I.V."/>
            <person name="Allen A.E."/>
            <person name="Bidle K."/>
            <person name="Borodovsky M."/>
            <person name="Bowler C."/>
            <person name="Brownlee C."/>
            <person name="Cock J.M."/>
            <person name="Elias M."/>
            <person name="Gladyshev V.N."/>
            <person name="Groth M."/>
            <person name="Guda C."/>
            <person name="Hadaegh A."/>
            <person name="Iglesias-Rodriguez M.D."/>
            <person name="Jenkins J."/>
            <person name="Jones B.M."/>
            <person name="Lawson T."/>
            <person name="Leese F."/>
            <person name="Lindquist E."/>
            <person name="Lobanov A."/>
            <person name="Lomsadze A."/>
            <person name="Malik S.B."/>
            <person name="Marsh M.E."/>
            <person name="Mackinder L."/>
            <person name="Mock T."/>
            <person name="Mueller-Roeber B."/>
            <person name="Pagarete A."/>
            <person name="Parker M."/>
            <person name="Probert I."/>
            <person name="Quesneville H."/>
            <person name="Raines C."/>
            <person name="Rensing S.A."/>
            <person name="Riano-Pachon D.M."/>
            <person name="Richier S."/>
            <person name="Rokitta S."/>
            <person name="Shiraiwa Y."/>
            <person name="Soanes D.M."/>
            <person name="van der Giezen M."/>
            <person name="Wahlund T.M."/>
            <person name="Williams B."/>
            <person name="Wilson W."/>
            <person name="Wolfe G."/>
            <person name="Wurch L.L."/>
        </authorList>
    </citation>
    <scope>NUCLEOTIDE SEQUENCE</scope>
</reference>
<dbReference type="Pfam" id="PF01384">
    <property type="entry name" value="PHO4"/>
    <property type="match status" value="1"/>
</dbReference>
<evidence type="ECO:0000313" key="9">
    <source>
        <dbReference type="EnsemblProtists" id="EOD11436"/>
    </source>
</evidence>
<name>A0A0D3IJK1_EMIH1</name>
<protein>
    <recommendedName>
        <fullName evidence="7">Phosphate transporter</fullName>
    </recommendedName>
</protein>
<reference evidence="9" key="2">
    <citation type="submission" date="2024-10" db="UniProtKB">
        <authorList>
            <consortium name="EnsemblProtists"/>
        </authorList>
    </citation>
    <scope>IDENTIFICATION</scope>
</reference>
<dbReference type="Proteomes" id="UP000013827">
    <property type="component" value="Unassembled WGS sequence"/>
</dbReference>
<evidence type="ECO:0000256" key="4">
    <source>
        <dbReference type="ARBA" id="ARBA00022692"/>
    </source>
</evidence>
<sequence length="578" mass="59726">MSSTCVAGVFDCASPLADPDTCAPYNDAYISQEHNLGLLVVASMVAAFMCFTIGANDSANAWGSTVGSGAVPLSVAVTLGGFGEWLGATLLGYGVSDTIKKGVADTTDPDCWACGYCDSGMAVYAVGMLCALLAAALFLLLATFAAMPVSTTHAIVAGVVGMTMVGSAEMDGVACLNWAWSGGLTSIVASWAISPLFSGAVAFAIFRATKFAALDAARPGSAALLLSPFLYSTAAWVMTFLIMLKSQPTKQIERSTQALTACVVAGLTHAYASLLAPRVREAMPTVRALRAEQEQSHRAVRELSARLVRLEAAYRSLEQAHSARKPPSAGLLGALRERIGADDPAASPSPRCAPEPGAEVLEVRRELSLVDSLASKHADMLRAMALQPQATPPAAMGGGGLRTSGLDEEGGEAGEAGESAEDAVHVFRYVVVFANSTSAFSAVYTAFSSDMAECDSTATPWWVMSVAGAFVALGVVTLGYRVIQTLGSDIAEIDFHMAFCVESASTVTVVVATCLGLPISSTHCQVGAIVFVGMAKHGLHGSDCALFGKIALTWVATIPLAAAIAALMMLPARAAITL</sequence>
<dbReference type="STRING" id="2903.R1DKR1"/>
<dbReference type="eggNOG" id="KOG2493">
    <property type="taxonomic scope" value="Eukaryota"/>
</dbReference>
<dbReference type="AlphaFoldDB" id="A0A0D3IJK1"/>
<dbReference type="GO" id="GO:0035435">
    <property type="term" value="P:phosphate ion transmembrane transport"/>
    <property type="evidence" value="ECO:0007669"/>
    <property type="project" value="TreeGrafter"/>
</dbReference>
<evidence type="ECO:0000256" key="6">
    <source>
        <dbReference type="ARBA" id="ARBA00023136"/>
    </source>
</evidence>
<feature type="transmembrane region" description="Helical" evidence="7">
    <location>
        <begin position="221"/>
        <end position="244"/>
    </location>
</feature>
<keyword evidence="2 7" id="KW-0813">Transport</keyword>
<evidence type="ECO:0000256" key="5">
    <source>
        <dbReference type="ARBA" id="ARBA00022989"/>
    </source>
</evidence>
<evidence type="ECO:0000313" key="10">
    <source>
        <dbReference type="Proteomes" id="UP000013827"/>
    </source>
</evidence>
<keyword evidence="3 7" id="KW-0592">Phosphate transport</keyword>
<dbReference type="InterPro" id="IPR001204">
    <property type="entry name" value="Phos_transporter"/>
</dbReference>
<feature type="transmembrane region" description="Helical" evidence="7">
    <location>
        <begin position="551"/>
        <end position="570"/>
    </location>
</feature>
<feature type="transmembrane region" description="Helical" evidence="7">
    <location>
        <begin position="36"/>
        <end position="55"/>
    </location>
</feature>
<evidence type="ECO:0000256" key="3">
    <source>
        <dbReference type="ARBA" id="ARBA00022592"/>
    </source>
</evidence>
<comment type="function">
    <text evidence="7">Sodium-phosphate symporter.</text>
</comment>
<organism evidence="9 10">
    <name type="scientific">Emiliania huxleyi (strain CCMP1516)</name>
    <dbReference type="NCBI Taxonomy" id="280463"/>
    <lineage>
        <taxon>Eukaryota</taxon>
        <taxon>Haptista</taxon>
        <taxon>Haptophyta</taxon>
        <taxon>Prymnesiophyceae</taxon>
        <taxon>Isochrysidales</taxon>
        <taxon>Noelaerhabdaceae</taxon>
        <taxon>Emiliania</taxon>
    </lineage>
</organism>
<keyword evidence="4 7" id="KW-0812">Transmembrane</keyword>
<feature type="transmembrane region" description="Helical" evidence="7">
    <location>
        <begin position="186"/>
        <end position="209"/>
    </location>
</feature>
<dbReference type="PANTHER" id="PTHR11101">
    <property type="entry name" value="PHOSPHATE TRANSPORTER"/>
    <property type="match status" value="1"/>
</dbReference>
<dbReference type="HOGENOM" id="CLU_015355_3_1_1"/>
<dbReference type="GO" id="GO:0005315">
    <property type="term" value="F:phosphate transmembrane transporter activity"/>
    <property type="evidence" value="ECO:0007669"/>
    <property type="project" value="InterPro"/>
</dbReference>
<evidence type="ECO:0000256" key="8">
    <source>
        <dbReference type="SAM" id="MobiDB-lite"/>
    </source>
</evidence>
<feature type="transmembrane region" description="Helical" evidence="7">
    <location>
        <begin position="154"/>
        <end position="180"/>
    </location>
</feature>
<keyword evidence="5 7" id="KW-1133">Transmembrane helix</keyword>
<dbReference type="PaxDb" id="2903-EOD11436"/>
<keyword evidence="10" id="KW-1185">Reference proteome</keyword>
<feature type="transmembrane region" description="Helical" evidence="7">
    <location>
        <begin position="459"/>
        <end position="483"/>
    </location>
</feature>
<evidence type="ECO:0000256" key="7">
    <source>
        <dbReference type="RuleBase" id="RU363058"/>
    </source>
</evidence>
<keyword evidence="6 7" id="KW-0472">Membrane</keyword>
<feature type="region of interest" description="Disordered" evidence="8">
    <location>
        <begin position="391"/>
        <end position="417"/>
    </location>
</feature>
<accession>A0A0D3IJK1</accession>